<dbReference type="Gene3D" id="3.10.20.30">
    <property type="match status" value="1"/>
</dbReference>
<dbReference type="PRINTS" id="PR00355">
    <property type="entry name" value="ADRENODOXIN"/>
</dbReference>
<dbReference type="CDD" id="cd00207">
    <property type="entry name" value="fer2"/>
    <property type="match status" value="1"/>
</dbReference>
<evidence type="ECO:0000259" key="5">
    <source>
        <dbReference type="PROSITE" id="PS51085"/>
    </source>
</evidence>
<evidence type="ECO:0000256" key="3">
    <source>
        <dbReference type="ARBA" id="ARBA00023004"/>
    </source>
</evidence>
<dbReference type="PANTHER" id="PTHR23426">
    <property type="entry name" value="FERREDOXIN/ADRENODOXIN"/>
    <property type="match status" value="1"/>
</dbReference>
<gene>
    <name evidence="6" type="ORF">POM99_15325</name>
</gene>
<keyword evidence="3" id="KW-0408">Iron</keyword>
<dbReference type="InterPro" id="IPR001055">
    <property type="entry name" value="Adrenodoxin-like"/>
</dbReference>
<dbReference type="PANTHER" id="PTHR23426:SF67">
    <property type="entry name" value="2FE-2S FERREDOXIN-TYPE DOMAIN-CONTAINING PROTEIN"/>
    <property type="match status" value="1"/>
</dbReference>
<proteinExistence type="predicted"/>
<sequence length="106" mass="11225">MVRITFVQHGGAEHEIEAAPGETLMRTALDNDVPGIIGECGGELACATCHCYLDPTLLKDIEPASADELDMLQGAIDATADSRLSCQVLVTRGFAGTRIRLPASQI</sequence>
<evidence type="ECO:0000256" key="4">
    <source>
        <dbReference type="ARBA" id="ARBA00023014"/>
    </source>
</evidence>
<dbReference type="InterPro" id="IPR012675">
    <property type="entry name" value="Beta-grasp_dom_sf"/>
</dbReference>
<dbReference type="Proteomes" id="UP001222770">
    <property type="component" value="Unassembled WGS sequence"/>
</dbReference>
<dbReference type="EMBL" id="JAROCY010000015">
    <property type="protein sequence ID" value="MDF8334578.1"/>
    <property type="molecule type" value="Genomic_DNA"/>
</dbReference>
<accession>A0ABT6CMW2</accession>
<keyword evidence="4" id="KW-0411">Iron-sulfur</keyword>
<dbReference type="PROSITE" id="PS51085">
    <property type="entry name" value="2FE2S_FER_2"/>
    <property type="match status" value="1"/>
</dbReference>
<evidence type="ECO:0000256" key="2">
    <source>
        <dbReference type="ARBA" id="ARBA00022723"/>
    </source>
</evidence>
<evidence type="ECO:0000313" key="7">
    <source>
        <dbReference type="Proteomes" id="UP001222770"/>
    </source>
</evidence>
<organism evidence="6 7">
    <name type="scientific">Novosphingobium cyanobacteriorum</name>
    <dbReference type="NCBI Taxonomy" id="3024215"/>
    <lineage>
        <taxon>Bacteria</taxon>
        <taxon>Pseudomonadati</taxon>
        <taxon>Pseudomonadota</taxon>
        <taxon>Alphaproteobacteria</taxon>
        <taxon>Sphingomonadales</taxon>
        <taxon>Sphingomonadaceae</taxon>
        <taxon>Novosphingobium</taxon>
    </lineage>
</organism>
<feature type="domain" description="2Fe-2S ferredoxin-type" evidence="5">
    <location>
        <begin position="2"/>
        <end position="105"/>
    </location>
</feature>
<keyword evidence="2" id="KW-0479">Metal-binding</keyword>
<dbReference type="Pfam" id="PF00111">
    <property type="entry name" value="Fer2"/>
    <property type="match status" value="1"/>
</dbReference>
<evidence type="ECO:0000256" key="1">
    <source>
        <dbReference type="ARBA" id="ARBA00022714"/>
    </source>
</evidence>
<reference evidence="6 7" key="1">
    <citation type="submission" date="2023-03" db="EMBL/GenBank/DDBJ databases">
        <title>Novosphingobium cyanobacteriorum sp. nov., isolated from a eutrophic reservoir during the Microcystis bloom period.</title>
        <authorList>
            <person name="Kang M."/>
            <person name="Le V."/>
            <person name="Ko S.-R."/>
            <person name="Lee S.-A."/>
            <person name="Ahn C.-Y."/>
        </authorList>
    </citation>
    <scope>NUCLEOTIDE SEQUENCE [LARGE SCALE GENOMIC DNA]</scope>
    <source>
        <strain evidence="6 7">HBC54</strain>
    </source>
</reference>
<evidence type="ECO:0000313" key="6">
    <source>
        <dbReference type="EMBL" id="MDF8334578.1"/>
    </source>
</evidence>
<dbReference type="InterPro" id="IPR001041">
    <property type="entry name" value="2Fe-2S_ferredoxin-type"/>
</dbReference>
<keyword evidence="7" id="KW-1185">Reference proteome</keyword>
<keyword evidence="1" id="KW-0001">2Fe-2S</keyword>
<dbReference type="SUPFAM" id="SSF54292">
    <property type="entry name" value="2Fe-2S ferredoxin-like"/>
    <property type="match status" value="1"/>
</dbReference>
<dbReference type="InterPro" id="IPR036010">
    <property type="entry name" value="2Fe-2S_ferredoxin-like_sf"/>
</dbReference>
<comment type="caution">
    <text evidence="6">The sequence shown here is derived from an EMBL/GenBank/DDBJ whole genome shotgun (WGS) entry which is preliminary data.</text>
</comment>
<name>A0ABT6CMW2_9SPHN</name>
<protein>
    <submittedName>
        <fullName evidence="6">2Fe-2S iron-sulfur cluster-binding protein</fullName>
    </submittedName>
</protein>